<evidence type="ECO:0000313" key="5">
    <source>
        <dbReference type="EMBL" id="GMI43974.1"/>
    </source>
</evidence>
<dbReference type="Proteomes" id="UP001165065">
    <property type="component" value="Unassembled WGS sequence"/>
</dbReference>
<name>A0A9W7GFW0_9STRA</name>
<evidence type="ECO:0000256" key="4">
    <source>
        <dbReference type="SAM" id="MobiDB-lite"/>
    </source>
</evidence>
<gene>
    <name evidence="5" type="ORF">TrCOL_g7110</name>
</gene>
<organism evidence="5 6">
    <name type="scientific">Triparma columacea</name>
    <dbReference type="NCBI Taxonomy" id="722753"/>
    <lineage>
        <taxon>Eukaryota</taxon>
        <taxon>Sar</taxon>
        <taxon>Stramenopiles</taxon>
        <taxon>Ochrophyta</taxon>
        <taxon>Bolidophyceae</taxon>
        <taxon>Parmales</taxon>
        <taxon>Triparmaceae</taxon>
        <taxon>Triparma</taxon>
    </lineage>
</organism>
<comment type="caution">
    <text evidence="5">The sequence shown here is derived from an EMBL/GenBank/DDBJ whole genome shotgun (WGS) entry which is preliminary data.</text>
</comment>
<reference evidence="6" key="1">
    <citation type="journal article" date="2023" name="Commun. Biol.">
        <title>Genome analysis of Parmales, the sister group of diatoms, reveals the evolutionary specialization of diatoms from phago-mixotrophs to photoautotrophs.</title>
        <authorList>
            <person name="Ban H."/>
            <person name="Sato S."/>
            <person name="Yoshikawa S."/>
            <person name="Yamada K."/>
            <person name="Nakamura Y."/>
            <person name="Ichinomiya M."/>
            <person name="Sato N."/>
            <person name="Blanc-Mathieu R."/>
            <person name="Endo H."/>
            <person name="Kuwata A."/>
            <person name="Ogata H."/>
        </authorList>
    </citation>
    <scope>NUCLEOTIDE SEQUENCE [LARGE SCALE GENOMIC DNA]</scope>
</reference>
<keyword evidence="3" id="KW-0862">Zinc</keyword>
<proteinExistence type="inferred from homology"/>
<accession>A0A9W7GFW0</accession>
<keyword evidence="2" id="KW-0479">Metal-binding</keyword>
<evidence type="ECO:0000256" key="3">
    <source>
        <dbReference type="ARBA" id="ARBA00022833"/>
    </source>
</evidence>
<dbReference type="OrthoDB" id="10248838at2759"/>
<evidence type="ECO:0000256" key="1">
    <source>
        <dbReference type="ARBA" id="ARBA00007818"/>
    </source>
</evidence>
<evidence type="ECO:0000313" key="6">
    <source>
        <dbReference type="Proteomes" id="UP001165065"/>
    </source>
</evidence>
<dbReference type="InterPro" id="IPR008584">
    <property type="entry name" value="CXXC_Zn-binding_euk"/>
</dbReference>
<dbReference type="Pfam" id="PF05907">
    <property type="entry name" value="CXXC_Zn-b_euk"/>
    <property type="match status" value="1"/>
</dbReference>
<dbReference type="EMBL" id="BRYA01000203">
    <property type="protein sequence ID" value="GMI43974.1"/>
    <property type="molecule type" value="Genomic_DNA"/>
</dbReference>
<keyword evidence="6" id="KW-1185">Reference proteome</keyword>
<dbReference type="PANTHER" id="PTHR12857">
    <property type="entry name" value="CXXC MOTIF CONTAINING ZINC BINDING PROTEIN"/>
    <property type="match status" value="1"/>
</dbReference>
<dbReference type="AlphaFoldDB" id="A0A9W7GFW0"/>
<protein>
    <submittedName>
        <fullName evidence="5">Uncharacterized protein</fullName>
    </submittedName>
</protein>
<feature type="region of interest" description="Disordered" evidence="4">
    <location>
        <begin position="84"/>
        <end position="108"/>
    </location>
</feature>
<sequence>MTIFLLQIKADFEGLSSLTPRPNNTWTLTISNPQSSSEVREMVTVSSEDEVAVENDKVGLVNFKVKWEGAKKDSTLRVCTGEEKELKKGKGKKKGQGGEDWDSNVPSAVEEGGKWTTVLAVDCRGLEPTVYHPHPTDFTAESEWGSKFEEEIDLADEDGWCEYCDKGGEPVGIQEFMWRWTAI</sequence>
<dbReference type="GO" id="GO:0008270">
    <property type="term" value="F:zinc ion binding"/>
    <property type="evidence" value="ECO:0007669"/>
    <property type="project" value="TreeGrafter"/>
</dbReference>
<evidence type="ECO:0000256" key="2">
    <source>
        <dbReference type="ARBA" id="ARBA00022723"/>
    </source>
</evidence>
<dbReference type="SUPFAM" id="SSF141678">
    <property type="entry name" value="MAL13P1.257-like"/>
    <property type="match status" value="1"/>
</dbReference>
<comment type="similarity">
    <text evidence="1">Belongs to the UPF0587 family.</text>
</comment>
<dbReference type="PANTHER" id="PTHR12857:SF0">
    <property type="entry name" value="CXXC MOTIF CONTAINING ZINC BINDING PROTEIN"/>
    <property type="match status" value="1"/>
</dbReference>